<dbReference type="SUPFAM" id="SSF109854">
    <property type="entry name" value="DinB/YfiT-like putative metalloenzymes"/>
    <property type="match status" value="1"/>
</dbReference>
<keyword evidence="2" id="KW-0012">Acyltransferase</keyword>
<evidence type="ECO:0000259" key="3">
    <source>
        <dbReference type="PROSITE" id="PS51186"/>
    </source>
</evidence>
<comment type="caution">
    <text evidence="4">The sequence shown here is derived from an EMBL/GenBank/DDBJ whole genome shotgun (WGS) entry which is preliminary data.</text>
</comment>
<name>A0A917BVP0_9ACTN</name>
<dbReference type="InterPro" id="IPR000182">
    <property type="entry name" value="GNAT_dom"/>
</dbReference>
<dbReference type="PANTHER" id="PTHR43877:SF2">
    <property type="entry name" value="AMINOALKYLPHOSPHONATE N-ACETYLTRANSFERASE-RELATED"/>
    <property type="match status" value="1"/>
</dbReference>
<dbReference type="GO" id="GO:0016747">
    <property type="term" value="F:acyltransferase activity, transferring groups other than amino-acyl groups"/>
    <property type="evidence" value="ECO:0007669"/>
    <property type="project" value="InterPro"/>
</dbReference>
<protein>
    <recommendedName>
        <fullName evidence="3">N-acetyltransferase domain-containing protein</fullName>
    </recommendedName>
</protein>
<accession>A0A917BVP0</accession>
<reference evidence="4" key="1">
    <citation type="journal article" date="2014" name="Int. J. Syst. Evol. Microbiol.">
        <title>Complete genome sequence of Corynebacterium casei LMG S-19264T (=DSM 44701T), isolated from a smear-ripened cheese.</title>
        <authorList>
            <consortium name="US DOE Joint Genome Institute (JGI-PGF)"/>
            <person name="Walter F."/>
            <person name="Albersmeier A."/>
            <person name="Kalinowski J."/>
            <person name="Ruckert C."/>
        </authorList>
    </citation>
    <scope>NUCLEOTIDE SEQUENCE</scope>
    <source>
        <strain evidence="4">CGMCC 1.16067</strain>
    </source>
</reference>
<dbReference type="SUPFAM" id="SSF55729">
    <property type="entry name" value="Acyl-CoA N-acyltransferases (Nat)"/>
    <property type="match status" value="1"/>
</dbReference>
<dbReference type="Gene3D" id="1.20.120.450">
    <property type="entry name" value="dinb family like domain"/>
    <property type="match status" value="1"/>
</dbReference>
<feature type="domain" description="N-acetyltransferase" evidence="3">
    <location>
        <begin position="1"/>
        <end position="140"/>
    </location>
</feature>
<dbReference type="CDD" id="cd04301">
    <property type="entry name" value="NAT_SF"/>
    <property type="match status" value="1"/>
</dbReference>
<dbReference type="InterPro" id="IPR034660">
    <property type="entry name" value="DinB/YfiT-like"/>
</dbReference>
<keyword evidence="5" id="KW-1185">Reference proteome</keyword>
<dbReference type="Pfam" id="PF04978">
    <property type="entry name" value="MST"/>
    <property type="match status" value="1"/>
</dbReference>
<dbReference type="PANTHER" id="PTHR43877">
    <property type="entry name" value="AMINOALKYLPHOSPHONATE N-ACETYLTRANSFERASE-RELATED-RELATED"/>
    <property type="match status" value="1"/>
</dbReference>
<reference evidence="4" key="2">
    <citation type="submission" date="2020-09" db="EMBL/GenBank/DDBJ databases">
        <authorList>
            <person name="Sun Q."/>
            <person name="Zhou Y."/>
        </authorList>
    </citation>
    <scope>NUCLEOTIDE SEQUENCE</scope>
    <source>
        <strain evidence="4">CGMCC 1.16067</strain>
    </source>
</reference>
<organism evidence="4 5">
    <name type="scientific">Marmoricola endophyticus</name>
    <dbReference type="NCBI Taxonomy" id="2040280"/>
    <lineage>
        <taxon>Bacteria</taxon>
        <taxon>Bacillati</taxon>
        <taxon>Actinomycetota</taxon>
        <taxon>Actinomycetes</taxon>
        <taxon>Propionibacteriales</taxon>
        <taxon>Nocardioidaceae</taxon>
        <taxon>Marmoricola</taxon>
    </lineage>
</organism>
<keyword evidence="1" id="KW-0808">Transferase</keyword>
<evidence type="ECO:0000256" key="2">
    <source>
        <dbReference type="ARBA" id="ARBA00023315"/>
    </source>
</evidence>
<dbReference type="InterPro" id="IPR016181">
    <property type="entry name" value="Acyl_CoA_acyltransferase"/>
</dbReference>
<proteinExistence type="predicted"/>
<gene>
    <name evidence="4" type="ORF">GCM10011519_32970</name>
</gene>
<dbReference type="PROSITE" id="PS51186">
    <property type="entry name" value="GNAT"/>
    <property type="match status" value="1"/>
</dbReference>
<dbReference type="InterPro" id="IPR050832">
    <property type="entry name" value="Bact_Acetyltransf"/>
</dbReference>
<evidence type="ECO:0000256" key="1">
    <source>
        <dbReference type="ARBA" id="ARBA00022679"/>
    </source>
</evidence>
<dbReference type="Pfam" id="PF13508">
    <property type="entry name" value="Acetyltransf_7"/>
    <property type="match status" value="1"/>
</dbReference>
<evidence type="ECO:0000313" key="4">
    <source>
        <dbReference type="EMBL" id="GGF56423.1"/>
    </source>
</evidence>
<evidence type="ECO:0000313" key="5">
    <source>
        <dbReference type="Proteomes" id="UP000649179"/>
    </source>
</evidence>
<dbReference type="AlphaFoldDB" id="A0A917BVP0"/>
<sequence length="328" mass="36542">MGHATWPATYEPLLGAGYVSRGLETWWSHEAVLRGMTTSTTYVAEARGGVIGVAVVGKLDDEPMLWKLYVLPEHHGRGCGRALLERVIADLPAGAARLRLHVAAGNEHAQDFYRRQGFVAVGEVGSSDGSREIRMERPLAARPETTSESGLGEDGYSPVWADDDRPRIPRVADEREALAAYLDHYRATVQMKCRGLTAEQARSRPVAPSTMSAHGLVRHLAGVERWWFQQNFERRDVPFLFITADEPDLDFDPPADADFEADLATWRAECAVSREIVAAHGLDETARPLDWYEDVDLRWLVLRMIAEYAQHCGHLDLVREAIDGRTGS</sequence>
<dbReference type="EMBL" id="BMKQ01000001">
    <property type="protein sequence ID" value="GGF56423.1"/>
    <property type="molecule type" value="Genomic_DNA"/>
</dbReference>
<dbReference type="Proteomes" id="UP000649179">
    <property type="component" value="Unassembled WGS sequence"/>
</dbReference>
<dbReference type="InterPro" id="IPR007061">
    <property type="entry name" value="MST-like"/>
</dbReference>
<dbReference type="Gene3D" id="3.40.630.30">
    <property type="match status" value="1"/>
</dbReference>